<dbReference type="AlphaFoldDB" id="A0A699Z5H4"/>
<name>A0A699Z5H4_HAELA</name>
<dbReference type="PANTHER" id="PTHR34041:SF1">
    <property type="entry name" value="PHOTOSYSTEM II REPAIR PROTEIN PSB27-H1, CHLOROPLASTIC"/>
    <property type="match status" value="1"/>
</dbReference>
<gene>
    <name evidence="1" type="ORF">HaLaN_13297</name>
</gene>
<accession>A0A699Z5H4</accession>
<evidence type="ECO:0000313" key="2">
    <source>
        <dbReference type="Proteomes" id="UP000485058"/>
    </source>
</evidence>
<organism evidence="1 2">
    <name type="scientific">Haematococcus lacustris</name>
    <name type="common">Green alga</name>
    <name type="synonym">Haematococcus pluvialis</name>
    <dbReference type="NCBI Taxonomy" id="44745"/>
    <lineage>
        <taxon>Eukaryota</taxon>
        <taxon>Viridiplantae</taxon>
        <taxon>Chlorophyta</taxon>
        <taxon>core chlorophytes</taxon>
        <taxon>Chlorophyceae</taxon>
        <taxon>CS clade</taxon>
        <taxon>Chlamydomonadales</taxon>
        <taxon>Haematococcaceae</taxon>
        <taxon>Haematococcus</taxon>
    </lineage>
</organism>
<dbReference type="GO" id="GO:0009543">
    <property type="term" value="C:chloroplast thylakoid lumen"/>
    <property type="evidence" value="ECO:0007669"/>
    <property type="project" value="TreeGrafter"/>
</dbReference>
<dbReference type="PANTHER" id="PTHR34041">
    <property type="entry name" value="PHOTOSYSTEM II REPAIR PROTEIN PSB27-H1, CHLOROPLASTIC"/>
    <property type="match status" value="1"/>
</dbReference>
<dbReference type="EMBL" id="BLLF01001053">
    <property type="protein sequence ID" value="GFH16800.1"/>
    <property type="molecule type" value="Genomic_DNA"/>
</dbReference>
<dbReference type="Gene3D" id="1.20.58.810">
    <property type="entry name" value="Photosystem II Pbs27"/>
    <property type="match status" value="1"/>
</dbReference>
<proteinExistence type="inferred from homology"/>
<evidence type="ECO:0000313" key="1">
    <source>
        <dbReference type="EMBL" id="GFH16800.1"/>
    </source>
</evidence>
<dbReference type="HAMAP" id="MF_01481">
    <property type="entry name" value="PSII_Psb27"/>
    <property type="match status" value="1"/>
</dbReference>
<sequence length="232" mass="24750">MVSFKRSSWDALVGCPSGDLIVTHAPANRPEQGLQVAIQEFSVSTMKLQSTSLRAGQKGAVGPHLRSVPRSSLAAASHRQAGEAPALGQISRREALNATALLLTGLAVSVASPAQAFLGIGEDNSAAIQTSYDSRTAGILSLVQSTLDVPKDDPSKEDKVKELRKEINGWVADFRREPKVAGRPSYGQTYSVLNALAGHYNSFGATAPIPKKRMERITKELADATLFLSRGR</sequence>
<protein>
    <submittedName>
        <fullName evidence="1">Uncharacterized protein</fullName>
    </submittedName>
</protein>
<dbReference type="Proteomes" id="UP000485058">
    <property type="component" value="Unassembled WGS sequence"/>
</dbReference>
<keyword evidence="2" id="KW-1185">Reference proteome</keyword>
<dbReference type="Pfam" id="PF13326">
    <property type="entry name" value="PSII_Pbs27"/>
    <property type="match status" value="1"/>
</dbReference>
<dbReference type="GO" id="GO:0009523">
    <property type="term" value="C:photosystem II"/>
    <property type="evidence" value="ECO:0007669"/>
    <property type="project" value="InterPro"/>
</dbReference>
<dbReference type="GO" id="GO:0010206">
    <property type="term" value="P:photosystem II repair"/>
    <property type="evidence" value="ECO:0007669"/>
    <property type="project" value="InterPro"/>
</dbReference>
<comment type="caution">
    <text evidence="1">The sequence shown here is derived from an EMBL/GenBank/DDBJ whole genome shotgun (WGS) entry which is preliminary data.</text>
</comment>
<reference evidence="1 2" key="1">
    <citation type="submission" date="2020-02" db="EMBL/GenBank/DDBJ databases">
        <title>Draft genome sequence of Haematococcus lacustris strain NIES-144.</title>
        <authorList>
            <person name="Morimoto D."/>
            <person name="Nakagawa S."/>
            <person name="Yoshida T."/>
            <person name="Sawayama S."/>
        </authorList>
    </citation>
    <scope>NUCLEOTIDE SEQUENCE [LARGE SCALE GENOMIC DNA]</scope>
    <source>
        <strain evidence="1 2">NIES-144</strain>
    </source>
</reference>
<dbReference type="InterPro" id="IPR038450">
    <property type="entry name" value="PSII_Psb27_sf"/>
</dbReference>
<dbReference type="GO" id="GO:0010207">
    <property type="term" value="P:photosystem II assembly"/>
    <property type="evidence" value="ECO:0007669"/>
    <property type="project" value="InterPro"/>
</dbReference>
<dbReference type="InterPro" id="IPR025585">
    <property type="entry name" value="PSII_Psb27"/>
</dbReference>
<feature type="non-terminal residue" evidence="1">
    <location>
        <position position="1"/>
    </location>
</feature>